<dbReference type="SUPFAM" id="SSF52096">
    <property type="entry name" value="ClpP/crotonase"/>
    <property type="match status" value="1"/>
</dbReference>
<feature type="region of interest" description="Disordered" evidence="1">
    <location>
        <begin position="68"/>
        <end position="93"/>
    </location>
</feature>
<evidence type="ECO:0008006" key="3">
    <source>
        <dbReference type="Google" id="ProtNLM"/>
    </source>
</evidence>
<dbReference type="InterPro" id="IPR029045">
    <property type="entry name" value="ClpP/crotonase-like_dom_sf"/>
</dbReference>
<sequence length="93" mass="9958">MPHLTCAVDDGLATLVLNNPQQNRTDSLTATELAETLEAIGRSSARVVLVHAEGPEFPLGGRVMRGPALTRPAESPALLLDRRTESTVGNQRE</sequence>
<gene>
    <name evidence="2" type="ORF">AB5J53_43880</name>
</gene>
<dbReference type="EMBL" id="CP163443">
    <property type="protein sequence ID" value="XDQ58100.1"/>
    <property type="molecule type" value="Genomic_DNA"/>
</dbReference>
<dbReference type="RefSeq" id="WP_369251157.1">
    <property type="nucleotide sequence ID" value="NZ_CP163443.1"/>
</dbReference>
<dbReference type="AlphaFoldDB" id="A0AB39RWY5"/>
<accession>A0AB39RWY5</accession>
<proteinExistence type="predicted"/>
<evidence type="ECO:0000313" key="2">
    <source>
        <dbReference type="EMBL" id="XDQ58100.1"/>
    </source>
</evidence>
<reference evidence="2" key="1">
    <citation type="submission" date="2024-07" db="EMBL/GenBank/DDBJ databases">
        <authorList>
            <person name="Yu S.T."/>
        </authorList>
    </citation>
    <scope>NUCLEOTIDE SEQUENCE</scope>
    <source>
        <strain evidence="2">R41</strain>
    </source>
</reference>
<organism evidence="2">
    <name type="scientific">Streptomyces sp. R41</name>
    <dbReference type="NCBI Taxonomy" id="3238632"/>
    <lineage>
        <taxon>Bacteria</taxon>
        <taxon>Bacillati</taxon>
        <taxon>Actinomycetota</taxon>
        <taxon>Actinomycetes</taxon>
        <taxon>Kitasatosporales</taxon>
        <taxon>Streptomycetaceae</taxon>
        <taxon>Streptomyces</taxon>
    </lineage>
</organism>
<feature type="compositionally biased region" description="Basic and acidic residues" evidence="1">
    <location>
        <begin position="80"/>
        <end position="93"/>
    </location>
</feature>
<name>A0AB39RWY5_9ACTN</name>
<evidence type="ECO:0000256" key="1">
    <source>
        <dbReference type="SAM" id="MobiDB-lite"/>
    </source>
</evidence>
<dbReference type="Gene3D" id="3.90.226.10">
    <property type="entry name" value="2-enoyl-CoA Hydratase, Chain A, domain 1"/>
    <property type="match status" value="1"/>
</dbReference>
<protein>
    <recommendedName>
        <fullName evidence="3">Enoyl-CoA hydratase</fullName>
    </recommendedName>
</protein>